<dbReference type="AlphaFoldDB" id="A0A1M4VW79"/>
<dbReference type="EMBL" id="FQUC01000002">
    <property type="protein sequence ID" value="SHE73123.1"/>
    <property type="molecule type" value="Genomic_DNA"/>
</dbReference>
<gene>
    <name evidence="1" type="ORF">SAMN05444362_10256</name>
</gene>
<evidence type="ECO:0000313" key="1">
    <source>
        <dbReference type="EMBL" id="SHE73123.1"/>
    </source>
</evidence>
<name>A0A1M4VW79_9BACT</name>
<dbReference type="Proteomes" id="UP000184480">
    <property type="component" value="Unassembled WGS sequence"/>
</dbReference>
<accession>A0A1M4VW79</accession>
<dbReference type="STRING" id="1346286.SAMN05444362_10256"/>
<organism evidence="1 2">
    <name type="scientific">Dysgonomonas macrotermitis</name>
    <dbReference type="NCBI Taxonomy" id="1346286"/>
    <lineage>
        <taxon>Bacteria</taxon>
        <taxon>Pseudomonadati</taxon>
        <taxon>Bacteroidota</taxon>
        <taxon>Bacteroidia</taxon>
        <taxon>Bacteroidales</taxon>
        <taxon>Dysgonomonadaceae</taxon>
        <taxon>Dysgonomonas</taxon>
    </lineage>
</organism>
<sequence length="560" mass="65946">MLIANKHFYLTSDLHYMENLLMKLQCRIKGSRIYNASSGERLYIPYYIDRTHPVKVKVFFEVINARLKLFVEIQSNTYSKDWCLCKAEQIEDSLKSQLHEIIHDCEIKRNQYCLHKQLEDDIEPELSDVSPVETKAIRFLCQRKVGALISDSQSSRWLVAIRLVQSRYRAMQLERLIVFMPKEDIRQFKDLYSSIWKNKTFPALFISIESLSRNFQLYERLASYANSATMILIDSCHLFKSPLSVRSQRMENIANKCNYKLIMTDSLITNQIHDVYMQYNILDSLILRYYRWEDFSRMHIIFGGLDNNHILGYKNIGYLVDKIEPYTFSLENEKTNKCKAKIKTYTYYCDLTSRQKYHYSKKKTELLLLIEKNELTIHDVFRTFISLQKIVCGYPLGKDNIPGSSETNKLLLFKENVEENSIIFCKYLFEIDILLYFLGRRNCAVIRNKEDHSLEKDLFLQKKKKYLISTLYSPATKLSGIANCHNIVFFSLSFHYADYRRCFTYIADCGISGVVVKRFVTNSGIDKIIVENLKRKNKLAKELHSLLADKNRLAEFIKCL</sequence>
<proteinExistence type="predicted"/>
<evidence type="ECO:0000313" key="2">
    <source>
        <dbReference type="Proteomes" id="UP000184480"/>
    </source>
</evidence>
<keyword evidence="2" id="KW-1185">Reference proteome</keyword>
<reference evidence="2" key="1">
    <citation type="submission" date="2016-11" db="EMBL/GenBank/DDBJ databases">
        <authorList>
            <person name="Varghese N."/>
            <person name="Submissions S."/>
        </authorList>
    </citation>
    <scope>NUCLEOTIDE SEQUENCE [LARGE SCALE GENOMIC DNA]</scope>
    <source>
        <strain evidence="2">DSM 27370</strain>
    </source>
</reference>
<protein>
    <submittedName>
        <fullName evidence="1">Uncharacterized protein</fullName>
    </submittedName>
</protein>